<dbReference type="PANTHER" id="PTHR10806">
    <property type="entry name" value="SIGNAL PEPTIDASE COMPLEX CATALYTIC SUBUNIT SEC11"/>
    <property type="match status" value="1"/>
</dbReference>
<keyword evidence="2 6" id="KW-0812">Transmembrane</keyword>
<name>A0ABY9TBY9_BREBE</name>
<dbReference type="NCBIfam" id="TIGR02228">
    <property type="entry name" value="sigpep_I_arch"/>
    <property type="match status" value="1"/>
</dbReference>
<dbReference type="InterPro" id="IPR019533">
    <property type="entry name" value="Peptidase_S26"/>
</dbReference>
<dbReference type="RefSeq" id="WP_310774074.1">
    <property type="nucleotide sequence ID" value="NZ_CP134050.1"/>
</dbReference>
<dbReference type="Gene3D" id="2.10.109.10">
    <property type="entry name" value="Umud Fragment, subunit A"/>
    <property type="match status" value="1"/>
</dbReference>
<gene>
    <name evidence="7" type="ORF">RGB73_02690</name>
</gene>
<protein>
    <recommendedName>
        <fullName evidence="5">Signal peptidase I</fullName>
        <ecNumber evidence="5">3.4.21.89</ecNumber>
    </recommendedName>
</protein>
<evidence type="ECO:0000256" key="5">
    <source>
        <dbReference type="NCBIfam" id="TIGR02228"/>
    </source>
</evidence>
<evidence type="ECO:0000313" key="7">
    <source>
        <dbReference type="EMBL" id="WNC17611.1"/>
    </source>
</evidence>
<keyword evidence="3 6" id="KW-1133">Transmembrane helix</keyword>
<dbReference type="PRINTS" id="PR00728">
    <property type="entry name" value="SIGNALPTASE"/>
</dbReference>
<organism evidence="7 8">
    <name type="scientific">Brevibacillus brevis</name>
    <name type="common">Bacillus brevis</name>
    <dbReference type="NCBI Taxonomy" id="1393"/>
    <lineage>
        <taxon>Bacteria</taxon>
        <taxon>Bacillati</taxon>
        <taxon>Bacillota</taxon>
        <taxon>Bacilli</taxon>
        <taxon>Bacillales</taxon>
        <taxon>Paenibacillaceae</taxon>
        <taxon>Brevibacillus</taxon>
    </lineage>
</organism>
<keyword evidence="4 6" id="KW-0472">Membrane</keyword>
<evidence type="ECO:0000256" key="3">
    <source>
        <dbReference type="ARBA" id="ARBA00022989"/>
    </source>
</evidence>
<sequence>MVWGKRIGLILVALFILFNLFLYASSRWNPDGIPGLGQWKVLSVLTGSMAPVIHAGDMVLVTRYTDEVPRTGDIVTYWKDDQTRSLITHRVIRRLENGYLQTKGDANHEADGGWTNPDRLVGKVVWTIPYAAALQQWMKEPPTLLCMLAGFSLFLVYVQRRSGGQEGSQTASMRPESIEGERS</sequence>
<dbReference type="InterPro" id="IPR036286">
    <property type="entry name" value="LexA/Signal_pep-like_sf"/>
</dbReference>
<evidence type="ECO:0000256" key="4">
    <source>
        <dbReference type="ARBA" id="ARBA00023136"/>
    </source>
</evidence>
<comment type="subcellular location">
    <subcellularLocation>
        <location evidence="1">Membrane</location>
    </subcellularLocation>
</comment>
<evidence type="ECO:0000256" key="2">
    <source>
        <dbReference type="ARBA" id="ARBA00022692"/>
    </source>
</evidence>
<dbReference type="EMBL" id="CP134050">
    <property type="protein sequence ID" value="WNC17611.1"/>
    <property type="molecule type" value="Genomic_DNA"/>
</dbReference>
<feature type="transmembrane region" description="Helical" evidence="6">
    <location>
        <begin position="7"/>
        <end position="24"/>
    </location>
</feature>
<dbReference type="SUPFAM" id="SSF51306">
    <property type="entry name" value="LexA/Signal peptidase"/>
    <property type="match status" value="1"/>
</dbReference>
<dbReference type="InterPro" id="IPR001733">
    <property type="entry name" value="Peptidase_S26B"/>
</dbReference>
<accession>A0ABY9TBY9</accession>
<reference evidence="7 8" key="1">
    <citation type="submission" date="2023-09" db="EMBL/GenBank/DDBJ databases">
        <title>Complete Genome and Methylome dissection of Bacillus brevis NEB573 original source of BbsI restriction endonuclease.</title>
        <authorList>
            <person name="Fomenkov A."/>
            <person name="Roberts R.D."/>
        </authorList>
    </citation>
    <scope>NUCLEOTIDE SEQUENCE [LARGE SCALE GENOMIC DNA]</scope>
    <source>
        <strain evidence="7 8">NEB573</strain>
    </source>
</reference>
<keyword evidence="8" id="KW-1185">Reference proteome</keyword>
<dbReference type="PANTHER" id="PTHR10806:SF6">
    <property type="entry name" value="SIGNAL PEPTIDASE COMPLEX CATALYTIC SUBUNIT SEC11"/>
    <property type="match status" value="1"/>
</dbReference>
<dbReference type="GO" id="GO:0009003">
    <property type="term" value="F:signal peptidase activity"/>
    <property type="evidence" value="ECO:0007669"/>
    <property type="project" value="UniProtKB-EC"/>
</dbReference>
<dbReference type="EC" id="3.4.21.89" evidence="5"/>
<dbReference type="Proteomes" id="UP001256827">
    <property type="component" value="Chromosome"/>
</dbReference>
<keyword evidence="7" id="KW-0378">Hydrolase</keyword>
<evidence type="ECO:0000256" key="6">
    <source>
        <dbReference type="SAM" id="Phobius"/>
    </source>
</evidence>
<evidence type="ECO:0000256" key="1">
    <source>
        <dbReference type="ARBA" id="ARBA00004370"/>
    </source>
</evidence>
<evidence type="ECO:0000313" key="8">
    <source>
        <dbReference type="Proteomes" id="UP001256827"/>
    </source>
</evidence>
<dbReference type="CDD" id="cd06530">
    <property type="entry name" value="S26_SPase_I"/>
    <property type="match status" value="1"/>
</dbReference>
<proteinExistence type="predicted"/>